<accession>A0ABU4FRM6</accession>
<feature type="domain" description="HTH cro/C1-type" evidence="1">
    <location>
        <begin position="19"/>
        <end position="91"/>
    </location>
</feature>
<evidence type="ECO:0000259" key="1">
    <source>
        <dbReference type="SMART" id="SM00530"/>
    </source>
</evidence>
<sequence length="271" mass="30358">MSGGAQPVEETRRDMIRHFLRSRRAALTPEIVGLPVYGRRGTPGLRREEVALLAGVSVSWYTWLEQGRDIKVSAQVLEAVSAALRLDDVERAHLYRLTGNSPPSAPADGAPERLVERLDEIVDGWLPTPAFVTDRYWNVLVVNEAAVSVLDVPEPGRNHLFAFFLDPGARERYVRWTDAARHLGARFRAESARWPDDREFDRMVGELALASPLFDRMQREHDVGAQAAAVVEIRFPDGRAVSCEHTTLLLAGNPDLRLNLLIPFEQPPEPD</sequence>
<dbReference type="SUPFAM" id="SSF47413">
    <property type="entry name" value="lambda repressor-like DNA-binding domains"/>
    <property type="match status" value="1"/>
</dbReference>
<dbReference type="Pfam" id="PF13560">
    <property type="entry name" value="HTH_31"/>
    <property type="match status" value="1"/>
</dbReference>
<dbReference type="RefSeq" id="WP_266860883.1">
    <property type="nucleotide sequence ID" value="NZ_JAPEMW010000001.1"/>
</dbReference>
<comment type="caution">
    <text evidence="2">The sequence shown here is derived from an EMBL/GenBank/DDBJ whole genome shotgun (WGS) entry which is preliminary data.</text>
</comment>
<dbReference type="Proteomes" id="UP001187346">
    <property type="component" value="Unassembled WGS sequence"/>
</dbReference>
<gene>
    <name evidence="2" type="ORF">R5A26_45825</name>
</gene>
<dbReference type="PANTHER" id="PTHR35010:SF3">
    <property type="entry name" value="BLL4873 PROTEIN"/>
    <property type="match status" value="1"/>
</dbReference>
<dbReference type="Pfam" id="PF17765">
    <property type="entry name" value="MLTR_LBD"/>
    <property type="match status" value="1"/>
</dbReference>
<evidence type="ECO:0000313" key="3">
    <source>
        <dbReference type="Proteomes" id="UP001187346"/>
    </source>
</evidence>
<name>A0ABU4FRM6_9ACTN</name>
<organism evidence="2 3">
    <name type="scientific">Streptomyces prunicolor</name>
    <dbReference type="NCBI Taxonomy" id="67348"/>
    <lineage>
        <taxon>Bacteria</taxon>
        <taxon>Bacillati</taxon>
        <taxon>Actinomycetota</taxon>
        <taxon>Actinomycetes</taxon>
        <taxon>Kitasatosporales</taxon>
        <taxon>Streptomycetaceae</taxon>
        <taxon>Streptomyces</taxon>
    </lineage>
</organism>
<keyword evidence="3" id="KW-1185">Reference proteome</keyword>
<dbReference type="EMBL" id="JAWMAJ010000297">
    <property type="protein sequence ID" value="MDV7223262.1"/>
    <property type="molecule type" value="Genomic_DNA"/>
</dbReference>
<evidence type="ECO:0000313" key="2">
    <source>
        <dbReference type="EMBL" id="MDV7223262.1"/>
    </source>
</evidence>
<dbReference type="PANTHER" id="PTHR35010">
    <property type="entry name" value="BLL4672 PROTEIN-RELATED"/>
    <property type="match status" value="1"/>
</dbReference>
<proteinExistence type="predicted"/>
<dbReference type="Gene3D" id="3.30.450.180">
    <property type="match status" value="1"/>
</dbReference>
<dbReference type="InterPro" id="IPR010982">
    <property type="entry name" value="Lambda_DNA-bd_dom_sf"/>
</dbReference>
<dbReference type="InterPro" id="IPR041413">
    <property type="entry name" value="MLTR_LBD"/>
</dbReference>
<dbReference type="SMART" id="SM00530">
    <property type="entry name" value="HTH_XRE"/>
    <property type="match status" value="1"/>
</dbReference>
<dbReference type="InterPro" id="IPR001387">
    <property type="entry name" value="Cro/C1-type_HTH"/>
</dbReference>
<dbReference type="CDD" id="cd00093">
    <property type="entry name" value="HTH_XRE"/>
    <property type="match status" value="1"/>
</dbReference>
<protein>
    <submittedName>
        <fullName evidence="2">Helix-turn-helix transcriptional regulator</fullName>
    </submittedName>
</protein>
<dbReference type="Gene3D" id="1.10.260.40">
    <property type="entry name" value="lambda repressor-like DNA-binding domains"/>
    <property type="match status" value="1"/>
</dbReference>
<reference evidence="2 3" key="1">
    <citation type="submission" date="2023-10" db="EMBL/GenBank/DDBJ databases">
        <title>Characterization of rhizosphere-enriched actinobacteria from wheat plants lab-grown on chernevaya soil.</title>
        <authorList>
            <person name="Tikhonova E.N."/>
            <person name="Konopkin A."/>
            <person name="Kravchenko I.K."/>
        </authorList>
    </citation>
    <scope>NUCLEOTIDE SEQUENCE [LARGE SCALE GENOMIC DNA]</scope>
    <source>
        <strain evidence="2 3">RR29</strain>
    </source>
</reference>